<dbReference type="InterPro" id="IPR050481">
    <property type="entry name" value="UDP-glycosyltransf_plant"/>
</dbReference>
<protein>
    <recommendedName>
        <fullName evidence="5">Glycosyltransferase</fullName>
        <ecNumber evidence="5">2.4.1.-</ecNumber>
    </recommendedName>
</protein>
<keyword evidence="7" id="KW-1185">Reference proteome</keyword>
<comment type="caution">
    <text evidence="6">The sequence shown here is derived from an EMBL/GenBank/DDBJ whole genome shotgun (WGS) entry which is preliminary data.</text>
</comment>
<dbReference type="PANTHER" id="PTHR48048">
    <property type="entry name" value="GLYCOSYLTRANSFERASE"/>
    <property type="match status" value="1"/>
</dbReference>
<evidence type="ECO:0000256" key="4">
    <source>
        <dbReference type="RuleBase" id="RU003718"/>
    </source>
</evidence>
<evidence type="ECO:0000313" key="7">
    <source>
        <dbReference type="Proteomes" id="UP001472677"/>
    </source>
</evidence>
<evidence type="ECO:0000256" key="2">
    <source>
        <dbReference type="ARBA" id="ARBA00022676"/>
    </source>
</evidence>
<name>A0ABR2ANX4_9ROSI</name>
<comment type="similarity">
    <text evidence="1 4">Belongs to the UDP-glycosyltransferase family.</text>
</comment>
<dbReference type="EMBL" id="JBBPBM010000494">
    <property type="protein sequence ID" value="KAK8494869.1"/>
    <property type="molecule type" value="Genomic_DNA"/>
</dbReference>
<evidence type="ECO:0000256" key="1">
    <source>
        <dbReference type="ARBA" id="ARBA00009995"/>
    </source>
</evidence>
<dbReference type="Proteomes" id="UP001472677">
    <property type="component" value="Unassembled WGS sequence"/>
</dbReference>
<evidence type="ECO:0000256" key="3">
    <source>
        <dbReference type="ARBA" id="ARBA00022679"/>
    </source>
</evidence>
<dbReference type="PROSITE" id="PS00375">
    <property type="entry name" value="UDPGT"/>
    <property type="match status" value="1"/>
</dbReference>
<reference evidence="6 7" key="1">
    <citation type="journal article" date="2024" name="G3 (Bethesda)">
        <title>Genome assembly of Hibiscus sabdariffa L. provides insights into metabolisms of medicinal natural products.</title>
        <authorList>
            <person name="Kim T."/>
        </authorList>
    </citation>
    <scope>NUCLEOTIDE SEQUENCE [LARGE SCALE GENOMIC DNA]</scope>
    <source>
        <strain evidence="6">TK-2024</strain>
        <tissue evidence="6">Old leaves</tissue>
    </source>
</reference>
<accession>A0ABR2ANX4</accession>
<sequence>MAKKEAIVLYPAPWASHETSMVELGNLLLTLRPSLSVHILISTPPSESLFSAVVSSSALTFHNFPTFDLPPSTTHQDMLTRIFNILHLNVPNLRRTLLTISENYTLNAVIVDFFSTRSTLEVTADFDLRCYCFHTCAAGSLALLLYLPTLYNKFTQNFEDHRDCLIDIPGVPPIPASDMPLPLLKRDELYESFLNISTCLPQSAGIIVNTFEFMEPRAIKTMANGLCTPNSPTPPIYCIGPFIGSAAAGGGDGVADAECLKWLDSQPSKSVVFLCFGGAGLFSIEQLREIADGLERSGHRFLWVVRNPPLENQTLGINEKTDPDLNSLLPQGFLERTNERGYLVKSWAPQAAVLNHDSIGGFVTHCGWNSMLESVCAGVPMLAWPLYAEQRYNRVLMVEEMKIALPMVESEIGLVCSNEVEKRVKELMDSNEGDLIRERVVAMKNAAEVAVSEGGSSRIALSELLESWKQK</sequence>
<dbReference type="EC" id="2.4.1.-" evidence="5"/>
<evidence type="ECO:0000313" key="6">
    <source>
        <dbReference type="EMBL" id="KAK8494869.1"/>
    </source>
</evidence>
<proteinExistence type="inferred from homology"/>
<keyword evidence="2 4" id="KW-0328">Glycosyltransferase</keyword>
<evidence type="ECO:0000256" key="5">
    <source>
        <dbReference type="RuleBase" id="RU362057"/>
    </source>
</evidence>
<dbReference type="InterPro" id="IPR035595">
    <property type="entry name" value="UDP_glycos_trans_CS"/>
</dbReference>
<keyword evidence="3 4" id="KW-0808">Transferase</keyword>
<dbReference type="SUPFAM" id="SSF53756">
    <property type="entry name" value="UDP-Glycosyltransferase/glycogen phosphorylase"/>
    <property type="match status" value="1"/>
</dbReference>
<dbReference type="PANTHER" id="PTHR48048:SF30">
    <property type="entry name" value="GLYCOSYLTRANSFERASE"/>
    <property type="match status" value="1"/>
</dbReference>
<dbReference type="Gene3D" id="3.40.50.2000">
    <property type="entry name" value="Glycogen Phosphorylase B"/>
    <property type="match status" value="2"/>
</dbReference>
<dbReference type="InterPro" id="IPR002213">
    <property type="entry name" value="UDP_glucos_trans"/>
</dbReference>
<organism evidence="6 7">
    <name type="scientific">Hibiscus sabdariffa</name>
    <name type="common">roselle</name>
    <dbReference type="NCBI Taxonomy" id="183260"/>
    <lineage>
        <taxon>Eukaryota</taxon>
        <taxon>Viridiplantae</taxon>
        <taxon>Streptophyta</taxon>
        <taxon>Embryophyta</taxon>
        <taxon>Tracheophyta</taxon>
        <taxon>Spermatophyta</taxon>
        <taxon>Magnoliopsida</taxon>
        <taxon>eudicotyledons</taxon>
        <taxon>Gunneridae</taxon>
        <taxon>Pentapetalae</taxon>
        <taxon>rosids</taxon>
        <taxon>malvids</taxon>
        <taxon>Malvales</taxon>
        <taxon>Malvaceae</taxon>
        <taxon>Malvoideae</taxon>
        <taxon>Hibiscus</taxon>
    </lineage>
</organism>
<gene>
    <name evidence="6" type="ORF">V6N12_013866</name>
</gene>
<dbReference type="CDD" id="cd03784">
    <property type="entry name" value="GT1_Gtf-like"/>
    <property type="match status" value="1"/>
</dbReference>
<dbReference type="Pfam" id="PF00201">
    <property type="entry name" value="UDPGT"/>
    <property type="match status" value="1"/>
</dbReference>